<keyword evidence="4" id="KW-1185">Reference proteome</keyword>
<evidence type="ECO:0000313" key="4">
    <source>
        <dbReference type="Proteomes" id="UP000002499"/>
    </source>
</evidence>
<feature type="region of interest" description="Disordered" evidence="1">
    <location>
        <begin position="270"/>
        <end position="312"/>
    </location>
</feature>
<feature type="compositionally biased region" description="Low complexity" evidence="1">
    <location>
        <begin position="104"/>
        <end position="113"/>
    </location>
</feature>
<keyword evidence="2" id="KW-0472">Membrane</keyword>
<feature type="compositionally biased region" description="Polar residues" evidence="1">
    <location>
        <begin position="80"/>
        <end position="102"/>
    </location>
</feature>
<feature type="region of interest" description="Disordered" evidence="1">
    <location>
        <begin position="129"/>
        <end position="154"/>
    </location>
</feature>
<dbReference type="InParanoid" id="E9E9K4"/>
<evidence type="ECO:0000256" key="1">
    <source>
        <dbReference type="SAM" id="MobiDB-lite"/>
    </source>
</evidence>
<dbReference type="EMBL" id="GL698527">
    <property type="protein sequence ID" value="EFY87444.1"/>
    <property type="molecule type" value="Genomic_DNA"/>
</dbReference>
<feature type="compositionally biased region" description="Polar residues" evidence="1">
    <location>
        <begin position="54"/>
        <end position="67"/>
    </location>
</feature>
<organism evidence="4">
    <name type="scientific">Metarhizium acridum (strain CQMa 102)</name>
    <dbReference type="NCBI Taxonomy" id="655827"/>
    <lineage>
        <taxon>Eukaryota</taxon>
        <taxon>Fungi</taxon>
        <taxon>Dikarya</taxon>
        <taxon>Ascomycota</taxon>
        <taxon>Pezizomycotina</taxon>
        <taxon>Sordariomycetes</taxon>
        <taxon>Hypocreomycetidae</taxon>
        <taxon>Hypocreales</taxon>
        <taxon>Clavicipitaceae</taxon>
        <taxon>Metarhizium</taxon>
    </lineage>
</organism>
<sequence>MSVVALQPPPAAPHPAVEPKSCLDSLLSRHLASTPRLYPPLSRNESPLGHPLYVSNTPDPPSNSIFGTSTPTSATVPSSDLSNTPASATSTGTPNSTPNGSEGTPPTRTPTRTSLATPIHTLLSTVISNAPIGGQTDGLTATPTASPAPPSDGPGLSPAVIATIVVSTVTVIGVPLWLIRCYRWRKSRATSPVEGNAPPKRNESVVMGYTELLGSTQMRHEMLSHTPPNAPLPLYINTIAEIDSDPLRKTPEVSPEDVSPEDAISQAMSFSTTTAVSRPEPPQAADEEEAHTEAAEDSSGAAADAEAELEMLRNRQKELERKRQYLQKIQEIDEEEARLQERIDELQQQYQPPEK</sequence>
<dbReference type="OMA" id="HEMLPNT"/>
<reference evidence="3 4" key="1">
    <citation type="journal article" date="2011" name="PLoS Genet.">
        <title>Genome sequencing and comparative transcriptomics of the model entomopathogenic fungi Metarhizium anisopliae and M. acridum.</title>
        <authorList>
            <person name="Gao Q."/>
            <person name="Jin K."/>
            <person name="Ying S.H."/>
            <person name="Zhang Y."/>
            <person name="Xiao G."/>
            <person name="Shang Y."/>
            <person name="Duan Z."/>
            <person name="Hu X."/>
            <person name="Xie X.Q."/>
            <person name="Zhou G."/>
            <person name="Peng G."/>
            <person name="Luo Z."/>
            <person name="Huang W."/>
            <person name="Wang B."/>
            <person name="Fang W."/>
            <person name="Wang S."/>
            <person name="Zhong Y."/>
            <person name="Ma L.J."/>
            <person name="St Leger R.J."/>
            <person name="Zhao G.P."/>
            <person name="Pei Y."/>
            <person name="Feng M.G."/>
            <person name="Xia Y."/>
            <person name="Wang C."/>
        </authorList>
    </citation>
    <scope>NUCLEOTIDE SEQUENCE [LARGE SCALE GENOMIC DNA]</scope>
    <source>
        <strain evidence="3 4">CQMa 102</strain>
    </source>
</reference>
<gene>
    <name evidence="3" type="ORF">MAC_06552</name>
</gene>
<evidence type="ECO:0000256" key="2">
    <source>
        <dbReference type="SAM" id="Phobius"/>
    </source>
</evidence>
<keyword evidence="2" id="KW-0812">Transmembrane</keyword>
<keyword evidence="2" id="KW-1133">Transmembrane helix</keyword>
<feature type="region of interest" description="Disordered" evidence="1">
    <location>
        <begin position="36"/>
        <end position="113"/>
    </location>
</feature>
<protein>
    <submittedName>
        <fullName evidence="3">Uncharacterized protein</fullName>
    </submittedName>
</protein>
<feature type="transmembrane region" description="Helical" evidence="2">
    <location>
        <begin position="159"/>
        <end position="179"/>
    </location>
</feature>
<dbReference type="AlphaFoldDB" id="E9E9K4"/>
<accession>E9E9K4</accession>
<dbReference type="HOGENOM" id="CLU_056036_0_0_1"/>
<dbReference type="Proteomes" id="UP000002499">
    <property type="component" value="Unassembled WGS sequence"/>
</dbReference>
<evidence type="ECO:0000313" key="3">
    <source>
        <dbReference type="EMBL" id="EFY87444.1"/>
    </source>
</evidence>
<name>E9E9K4_METAQ</name>
<proteinExistence type="predicted"/>
<dbReference type="OrthoDB" id="4941298at2759"/>
<feature type="compositionally biased region" description="Low complexity" evidence="1">
    <location>
        <begin position="68"/>
        <end position="79"/>
    </location>
</feature>